<protein>
    <submittedName>
        <fullName evidence="6">LacI family DNA-binding transcriptional regulator</fullName>
    </submittedName>
</protein>
<dbReference type="Gene3D" id="1.10.260.40">
    <property type="entry name" value="lambda repressor-like DNA-binding domains"/>
    <property type="match status" value="1"/>
</dbReference>
<dbReference type="InterPro" id="IPR028082">
    <property type="entry name" value="Peripla_BP_I"/>
</dbReference>
<dbReference type="Proteomes" id="UP000292346">
    <property type="component" value="Unassembled WGS sequence"/>
</dbReference>
<feature type="domain" description="HTH lacI-type" evidence="5">
    <location>
        <begin position="40"/>
        <end position="94"/>
    </location>
</feature>
<evidence type="ECO:0000256" key="4">
    <source>
        <dbReference type="SAM" id="MobiDB-lite"/>
    </source>
</evidence>
<dbReference type="OrthoDB" id="9785139at2"/>
<evidence type="ECO:0000313" key="7">
    <source>
        <dbReference type="Proteomes" id="UP000292346"/>
    </source>
</evidence>
<dbReference type="GO" id="GO:0000976">
    <property type="term" value="F:transcription cis-regulatory region binding"/>
    <property type="evidence" value="ECO:0007669"/>
    <property type="project" value="TreeGrafter"/>
</dbReference>
<dbReference type="RefSeq" id="WP_131343562.1">
    <property type="nucleotide sequence ID" value="NZ_SJJZ01000003.1"/>
</dbReference>
<sequence>MSSPSGKLCKASAAERSSRLRGSEGGGEELAEEPVPVVRATLTDVALAAGVSRQTASRVARGGENVNKRTAAKVRRVIKALGYRPDPIARALSTGRGLSVGLLTHQLTDRQMGLGAISIMIGVEQAAAELGLGVSVATFASFDRATVQDGIDRLARAGCDGVIFMAPWVSAAKTLGALDTTLPLVSTSEVPDYDGPAVHADATRASADVVDHLLSLGHETVHHVAGPLDWTSSRLRRRGWENALRNAGAEIAEPLAGDWTAHSGYEAGRLLADDPSVTAIFTANDEMALGVVYALNEAGRRVPEDVSVAGFDDAPGSDYFRPPLTTVRVDDAEYGRQAVAQLMLQVNGESAAPATILPHELIIRASTARSPRRAPRKAAARRVPR</sequence>
<evidence type="ECO:0000256" key="1">
    <source>
        <dbReference type="ARBA" id="ARBA00023015"/>
    </source>
</evidence>
<dbReference type="AlphaFoldDB" id="A0A4V2LYZ7"/>
<proteinExistence type="predicted"/>
<dbReference type="InterPro" id="IPR010982">
    <property type="entry name" value="Lambda_DNA-bd_dom_sf"/>
</dbReference>
<dbReference type="EMBL" id="SJJZ01000003">
    <property type="protein sequence ID" value="TCC06256.1"/>
    <property type="molecule type" value="Genomic_DNA"/>
</dbReference>
<dbReference type="SUPFAM" id="SSF53822">
    <property type="entry name" value="Periplasmic binding protein-like I"/>
    <property type="match status" value="1"/>
</dbReference>
<dbReference type="InterPro" id="IPR000843">
    <property type="entry name" value="HTH_LacI"/>
</dbReference>
<evidence type="ECO:0000256" key="3">
    <source>
        <dbReference type="ARBA" id="ARBA00023163"/>
    </source>
</evidence>
<dbReference type="InterPro" id="IPR046335">
    <property type="entry name" value="LacI/GalR-like_sensor"/>
</dbReference>
<evidence type="ECO:0000256" key="2">
    <source>
        <dbReference type="ARBA" id="ARBA00023125"/>
    </source>
</evidence>
<keyword evidence="2 6" id="KW-0238">DNA-binding</keyword>
<dbReference type="PANTHER" id="PTHR30146">
    <property type="entry name" value="LACI-RELATED TRANSCRIPTIONAL REPRESSOR"/>
    <property type="match status" value="1"/>
</dbReference>
<dbReference type="Gene3D" id="3.40.50.2300">
    <property type="match status" value="2"/>
</dbReference>
<evidence type="ECO:0000313" key="6">
    <source>
        <dbReference type="EMBL" id="TCC06256.1"/>
    </source>
</evidence>
<name>A0A4V2LYZ7_9ACTN</name>
<keyword evidence="7" id="KW-1185">Reference proteome</keyword>
<dbReference type="CDD" id="cd01574">
    <property type="entry name" value="PBP1_LacI"/>
    <property type="match status" value="1"/>
</dbReference>
<organism evidence="6 7">
    <name type="scientific">Kribbella soli</name>
    <dbReference type="NCBI Taxonomy" id="1124743"/>
    <lineage>
        <taxon>Bacteria</taxon>
        <taxon>Bacillati</taxon>
        <taxon>Actinomycetota</taxon>
        <taxon>Actinomycetes</taxon>
        <taxon>Propionibacteriales</taxon>
        <taxon>Kribbellaceae</taxon>
        <taxon>Kribbella</taxon>
    </lineage>
</organism>
<dbReference type="CDD" id="cd01392">
    <property type="entry name" value="HTH_LacI"/>
    <property type="match status" value="1"/>
</dbReference>
<dbReference type="GO" id="GO:0003700">
    <property type="term" value="F:DNA-binding transcription factor activity"/>
    <property type="evidence" value="ECO:0007669"/>
    <property type="project" value="TreeGrafter"/>
</dbReference>
<feature type="region of interest" description="Disordered" evidence="4">
    <location>
        <begin position="1"/>
        <end position="33"/>
    </location>
</feature>
<dbReference type="Pfam" id="PF13377">
    <property type="entry name" value="Peripla_BP_3"/>
    <property type="match status" value="1"/>
</dbReference>
<dbReference type="SMART" id="SM00354">
    <property type="entry name" value="HTH_LACI"/>
    <property type="match status" value="1"/>
</dbReference>
<dbReference type="PROSITE" id="PS50932">
    <property type="entry name" value="HTH_LACI_2"/>
    <property type="match status" value="1"/>
</dbReference>
<dbReference type="PANTHER" id="PTHR30146:SF109">
    <property type="entry name" value="HTH-TYPE TRANSCRIPTIONAL REGULATOR GALS"/>
    <property type="match status" value="1"/>
</dbReference>
<comment type="caution">
    <text evidence="6">The sequence shown here is derived from an EMBL/GenBank/DDBJ whole genome shotgun (WGS) entry which is preliminary data.</text>
</comment>
<dbReference type="Pfam" id="PF00356">
    <property type="entry name" value="LacI"/>
    <property type="match status" value="1"/>
</dbReference>
<keyword evidence="3" id="KW-0804">Transcription</keyword>
<accession>A0A4V2LYZ7</accession>
<keyword evidence="1" id="KW-0805">Transcription regulation</keyword>
<evidence type="ECO:0000259" key="5">
    <source>
        <dbReference type="PROSITE" id="PS50932"/>
    </source>
</evidence>
<gene>
    <name evidence="6" type="ORF">E0H45_30445</name>
</gene>
<dbReference type="SUPFAM" id="SSF47413">
    <property type="entry name" value="lambda repressor-like DNA-binding domains"/>
    <property type="match status" value="1"/>
</dbReference>
<reference evidence="6 7" key="1">
    <citation type="submission" date="2019-02" db="EMBL/GenBank/DDBJ databases">
        <title>Kribbella capetownensis sp. nov. and Kribbella speibonae sp. nov., isolated from soil.</title>
        <authorList>
            <person name="Curtis S.M."/>
            <person name="Norton I."/>
            <person name="Everest G.J."/>
            <person name="Meyers P.R."/>
        </authorList>
    </citation>
    <scope>NUCLEOTIDE SEQUENCE [LARGE SCALE GENOMIC DNA]</scope>
    <source>
        <strain evidence="6 7">KCTC 29219</strain>
    </source>
</reference>